<dbReference type="EMBL" id="BGZK01001644">
    <property type="protein sequence ID" value="GBP83859.1"/>
    <property type="molecule type" value="Genomic_DNA"/>
</dbReference>
<evidence type="ECO:0000313" key="2">
    <source>
        <dbReference type="EMBL" id="GBP83859.1"/>
    </source>
</evidence>
<gene>
    <name evidence="2" type="ORF">EVAR_64124_1</name>
</gene>
<accession>A0A4C1ZAB7</accession>
<feature type="region of interest" description="Disordered" evidence="1">
    <location>
        <begin position="1"/>
        <end position="74"/>
    </location>
</feature>
<dbReference type="Proteomes" id="UP000299102">
    <property type="component" value="Unassembled WGS sequence"/>
</dbReference>
<protein>
    <submittedName>
        <fullName evidence="2">Uncharacterized protein</fullName>
    </submittedName>
</protein>
<evidence type="ECO:0000313" key="3">
    <source>
        <dbReference type="Proteomes" id="UP000299102"/>
    </source>
</evidence>
<evidence type="ECO:0000256" key="1">
    <source>
        <dbReference type="SAM" id="MobiDB-lite"/>
    </source>
</evidence>
<sequence>MSMHLHLSCRPVSVPNGRAQHSSGHRATRPSRRNVQRGAQRERLAISSGHSRCRRDGLRKKTESHSHVARTPQSSSRFRDLLLLLDLPREVSLSF</sequence>
<name>A0A4C1ZAB7_EUMVA</name>
<reference evidence="2 3" key="1">
    <citation type="journal article" date="2019" name="Commun. Biol.">
        <title>The bagworm genome reveals a unique fibroin gene that provides high tensile strength.</title>
        <authorList>
            <person name="Kono N."/>
            <person name="Nakamura H."/>
            <person name="Ohtoshi R."/>
            <person name="Tomita M."/>
            <person name="Numata K."/>
            <person name="Arakawa K."/>
        </authorList>
    </citation>
    <scope>NUCLEOTIDE SEQUENCE [LARGE SCALE GENOMIC DNA]</scope>
</reference>
<proteinExistence type="predicted"/>
<organism evidence="2 3">
    <name type="scientific">Eumeta variegata</name>
    <name type="common">Bagworm moth</name>
    <name type="synonym">Eumeta japonica</name>
    <dbReference type="NCBI Taxonomy" id="151549"/>
    <lineage>
        <taxon>Eukaryota</taxon>
        <taxon>Metazoa</taxon>
        <taxon>Ecdysozoa</taxon>
        <taxon>Arthropoda</taxon>
        <taxon>Hexapoda</taxon>
        <taxon>Insecta</taxon>
        <taxon>Pterygota</taxon>
        <taxon>Neoptera</taxon>
        <taxon>Endopterygota</taxon>
        <taxon>Lepidoptera</taxon>
        <taxon>Glossata</taxon>
        <taxon>Ditrysia</taxon>
        <taxon>Tineoidea</taxon>
        <taxon>Psychidae</taxon>
        <taxon>Oiketicinae</taxon>
        <taxon>Eumeta</taxon>
    </lineage>
</organism>
<comment type="caution">
    <text evidence="2">The sequence shown here is derived from an EMBL/GenBank/DDBJ whole genome shotgun (WGS) entry which is preliminary data.</text>
</comment>
<feature type="compositionally biased region" description="Basic residues" evidence="1">
    <location>
        <begin position="23"/>
        <end position="35"/>
    </location>
</feature>
<keyword evidence="3" id="KW-1185">Reference proteome</keyword>
<dbReference type="AlphaFoldDB" id="A0A4C1ZAB7"/>
<feature type="compositionally biased region" description="Basic and acidic residues" evidence="1">
    <location>
        <begin position="54"/>
        <end position="66"/>
    </location>
</feature>